<evidence type="ECO:0000256" key="2">
    <source>
        <dbReference type="ARBA" id="ARBA00009272"/>
    </source>
</evidence>
<evidence type="ECO:0000256" key="5">
    <source>
        <dbReference type="NCBIfam" id="TIGR00205"/>
    </source>
</evidence>
<keyword evidence="6" id="KW-0969">Cilium</keyword>
<protein>
    <recommendedName>
        <fullName evidence="4 5">Flagellar hook-basal body complex protein FliE</fullName>
    </recommendedName>
</protein>
<comment type="caution">
    <text evidence="6">The sequence shown here is derived from an EMBL/GenBank/DDBJ whole genome shotgun (WGS) entry which is preliminary data.</text>
</comment>
<keyword evidence="7" id="KW-1185">Reference proteome</keyword>
<dbReference type="PANTHER" id="PTHR34653:SF1">
    <property type="entry name" value="FLAGELLAR HOOK-BASAL BODY COMPLEX PROTEIN FLIE"/>
    <property type="match status" value="1"/>
</dbReference>
<dbReference type="PANTHER" id="PTHR34653">
    <property type="match status" value="1"/>
</dbReference>
<dbReference type="AlphaFoldDB" id="A0A7K1KQ77"/>
<dbReference type="Pfam" id="PF02049">
    <property type="entry name" value="FliE"/>
    <property type="match status" value="1"/>
</dbReference>
<comment type="subcellular location">
    <subcellularLocation>
        <location evidence="1 4">Bacterial flagellum basal body</location>
    </subcellularLocation>
</comment>
<dbReference type="GO" id="GO:0005198">
    <property type="term" value="F:structural molecule activity"/>
    <property type="evidence" value="ECO:0007669"/>
    <property type="project" value="UniProtKB-UniRule"/>
</dbReference>
<evidence type="ECO:0000256" key="1">
    <source>
        <dbReference type="ARBA" id="ARBA00004117"/>
    </source>
</evidence>
<evidence type="ECO:0000256" key="3">
    <source>
        <dbReference type="ARBA" id="ARBA00023143"/>
    </source>
</evidence>
<dbReference type="HAMAP" id="MF_00724">
    <property type="entry name" value="FliE"/>
    <property type="match status" value="1"/>
</dbReference>
<evidence type="ECO:0000256" key="4">
    <source>
        <dbReference type="HAMAP-Rule" id="MF_00724"/>
    </source>
</evidence>
<proteinExistence type="inferred from homology"/>
<gene>
    <name evidence="4 6" type="primary">fliE</name>
    <name evidence="6" type="ORF">GKC30_10335</name>
</gene>
<reference evidence="6 7" key="1">
    <citation type="submission" date="2019-11" db="EMBL/GenBank/DDBJ databases">
        <title>Pseudodesulfovibrio alkaliphilus, sp. nov., an alkaliphilic sulfate-reducing bacteria from mud volcano of Taman peninsula, Russia.</title>
        <authorList>
            <person name="Frolova A."/>
            <person name="Merkel A.Y."/>
            <person name="Slobodkin A.I."/>
        </authorList>
    </citation>
    <scope>NUCLEOTIDE SEQUENCE [LARGE SCALE GENOMIC DNA]</scope>
    <source>
        <strain evidence="6 7">F-1</strain>
    </source>
</reference>
<sequence>MVVKSVAINAYQSAMDMRRRSVDSTVAARLQKPTPPAQGFNETLKNSLTKVNDMESEKKLMIEEFASGKKQNVHELMITMQKAGLAMSMTSAVRNKVMTAYQEIMKMPL</sequence>
<dbReference type="GO" id="GO:0009425">
    <property type="term" value="C:bacterial-type flagellum basal body"/>
    <property type="evidence" value="ECO:0007669"/>
    <property type="project" value="UniProtKB-SubCell"/>
</dbReference>
<keyword evidence="3 4" id="KW-0975">Bacterial flagellum</keyword>
<name>A0A7K1KQ77_9BACT</name>
<dbReference type="RefSeq" id="WP_155934648.1">
    <property type="nucleotide sequence ID" value="NZ_WODC01000006.1"/>
</dbReference>
<evidence type="ECO:0000313" key="7">
    <source>
        <dbReference type="Proteomes" id="UP000461162"/>
    </source>
</evidence>
<dbReference type="GO" id="GO:0003774">
    <property type="term" value="F:cytoskeletal motor activity"/>
    <property type="evidence" value="ECO:0007669"/>
    <property type="project" value="InterPro"/>
</dbReference>
<comment type="similarity">
    <text evidence="2 4">Belongs to the FliE family.</text>
</comment>
<dbReference type="GO" id="GO:0071973">
    <property type="term" value="P:bacterial-type flagellum-dependent cell motility"/>
    <property type="evidence" value="ECO:0007669"/>
    <property type="project" value="InterPro"/>
</dbReference>
<dbReference type="NCBIfam" id="TIGR00205">
    <property type="entry name" value="fliE"/>
    <property type="match status" value="1"/>
</dbReference>
<organism evidence="6 7">
    <name type="scientific">Pseudodesulfovibrio alkaliphilus</name>
    <dbReference type="NCBI Taxonomy" id="2661613"/>
    <lineage>
        <taxon>Bacteria</taxon>
        <taxon>Pseudomonadati</taxon>
        <taxon>Thermodesulfobacteriota</taxon>
        <taxon>Desulfovibrionia</taxon>
        <taxon>Desulfovibrionales</taxon>
        <taxon>Desulfovibrionaceae</taxon>
    </lineage>
</organism>
<dbReference type="InterPro" id="IPR001624">
    <property type="entry name" value="FliE"/>
</dbReference>
<dbReference type="PRINTS" id="PR01006">
    <property type="entry name" value="FLGHOOKFLIE"/>
</dbReference>
<dbReference type="Proteomes" id="UP000461162">
    <property type="component" value="Unassembled WGS sequence"/>
</dbReference>
<dbReference type="EMBL" id="WODC01000006">
    <property type="protein sequence ID" value="MUM78032.1"/>
    <property type="molecule type" value="Genomic_DNA"/>
</dbReference>
<accession>A0A7K1KQ77</accession>
<keyword evidence="6" id="KW-0282">Flagellum</keyword>
<keyword evidence="6" id="KW-0966">Cell projection</keyword>
<evidence type="ECO:0000313" key="6">
    <source>
        <dbReference type="EMBL" id="MUM78032.1"/>
    </source>
</evidence>